<protein>
    <submittedName>
        <fullName evidence="1">6511_t:CDS:1</fullName>
    </submittedName>
</protein>
<feature type="non-terminal residue" evidence="1">
    <location>
        <position position="841"/>
    </location>
</feature>
<proteinExistence type="predicted"/>
<evidence type="ECO:0000313" key="2">
    <source>
        <dbReference type="Proteomes" id="UP000789525"/>
    </source>
</evidence>
<accession>A0ACA9NUW3</accession>
<reference evidence="1" key="1">
    <citation type="submission" date="2021-06" db="EMBL/GenBank/DDBJ databases">
        <authorList>
            <person name="Kallberg Y."/>
            <person name="Tangrot J."/>
            <person name="Rosling A."/>
        </authorList>
    </citation>
    <scope>NUCLEOTIDE SEQUENCE</scope>
    <source>
        <strain evidence="1">CL356</strain>
    </source>
</reference>
<name>A0ACA9NUW3_9GLOM</name>
<comment type="caution">
    <text evidence="1">The sequence shown here is derived from an EMBL/GenBank/DDBJ whole genome shotgun (WGS) entry which is preliminary data.</text>
</comment>
<evidence type="ECO:0000313" key="1">
    <source>
        <dbReference type="EMBL" id="CAG8669857.1"/>
    </source>
</evidence>
<dbReference type="Proteomes" id="UP000789525">
    <property type="component" value="Unassembled WGS sequence"/>
</dbReference>
<dbReference type="EMBL" id="CAJVPT010024314">
    <property type="protein sequence ID" value="CAG8669857.1"/>
    <property type="molecule type" value="Genomic_DNA"/>
</dbReference>
<keyword evidence="2" id="KW-1185">Reference proteome</keyword>
<organism evidence="1 2">
    <name type="scientific">Acaulospora colombiana</name>
    <dbReference type="NCBI Taxonomy" id="27376"/>
    <lineage>
        <taxon>Eukaryota</taxon>
        <taxon>Fungi</taxon>
        <taxon>Fungi incertae sedis</taxon>
        <taxon>Mucoromycota</taxon>
        <taxon>Glomeromycotina</taxon>
        <taxon>Glomeromycetes</taxon>
        <taxon>Diversisporales</taxon>
        <taxon>Acaulosporaceae</taxon>
        <taxon>Acaulospora</taxon>
    </lineage>
</organism>
<gene>
    <name evidence="1" type="ORF">ACOLOM_LOCUS8907</name>
</gene>
<sequence length="841" mass="92929">MSLSSAAQSPVSSNDSRISVDDIIDDVLMEDQEELLPTIFDMVSSELTALGAIPLERFVVEDNPVELGCIPLEPTPITLPSSSKSISQESKNDHHQAVAKLYEACLRAFDGTDAISFDYKEDLGPNSRECILTITRPDGRKRSYTSGPYFSKKNEAKSHVAALAIGMNVMSFIQYGDINSRGRPNLTDSLDAQTRLKTQDGKGISYFDKRETIVNDPNVKAISDCCIEWRAGLVKPTYVHFSEPSVTVRDYIVNGKRAKIPSDAEIMALKQGCALKVEISPFTSRVYSVHHVYLTRAEAKAAVAAVAIEQGILEFIKYANGQTSPTVFIRELDDDASEHLNQELINETVEREKEVEIEATAVNVTLKKHQIPIDVMTLQAFTNSLPKPFPETPGLKPLGDGNPIGWLNSAVQSARGSKMNITWTYLSDAKRSHGRSYLVEPQFTKRSDAKSAVALLAISQNVGGWIAGISETIENLLPQDTKQKAYSLVPTLSHECKRAGLNQQPVYSFVHEEGVPVQYRTRLEARLAVVLQAYEEGILEFIRFKDKTPPLGYIRDGWRTKQARGVHDIRIEDQDIKKVQMDTRRHSYPQVRGVERYDRKQGPNTLPSSVPRGPRMAGLMRNRIGRYRQGDSIDMQERFAGQSIDERHPKPALFTTLPVESIGSTSDHHHTLGVTQNQDAESLNPGVSQYAIVRGHPSHVSENVHPRGGGPVPMMYEQTVQFPPIHPVPPPLLYPSGPFSHSPIHIPFASQPHLLYPFPPSLSTHHPSQPPGYPFLPSAVPPSVYPPGNAFGTGGHPNAPPFSLDTELQFNRGPPESYDGRPGGPNGPGDPEQFSKYGGLR</sequence>